<dbReference type="EMBL" id="JAATJU010014700">
    <property type="protein sequence ID" value="KAH0517639.1"/>
    <property type="molecule type" value="Genomic_DNA"/>
</dbReference>
<reference evidence="1" key="1">
    <citation type="submission" date="2020-03" db="EMBL/GenBank/DDBJ databases">
        <title>Studies in the Genomics of Life Span.</title>
        <authorList>
            <person name="Glass D."/>
        </authorList>
    </citation>
    <scope>NUCLEOTIDE SEQUENCE</scope>
    <source>
        <strain evidence="1">LTLLF</strain>
        <tissue evidence="1">Muscle</tissue>
    </source>
</reference>
<dbReference type="GO" id="GO:0005525">
    <property type="term" value="F:GTP binding"/>
    <property type="evidence" value="ECO:0007669"/>
    <property type="project" value="InterPro"/>
</dbReference>
<name>A0A8J6GWL2_MICOH</name>
<organism evidence="1 2">
    <name type="scientific">Microtus ochrogaster</name>
    <name type="common">Prairie vole</name>
    <dbReference type="NCBI Taxonomy" id="79684"/>
    <lineage>
        <taxon>Eukaryota</taxon>
        <taxon>Metazoa</taxon>
        <taxon>Chordata</taxon>
        <taxon>Craniata</taxon>
        <taxon>Vertebrata</taxon>
        <taxon>Euteleostomi</taxon>
        <taxon>Mammalia</taxon>
        <taxon>Eutheria</taxon>
        <taxon>Euarchontoglires</taxon>
        <taxon>Glires</taxon>
        <taxon>Rodentia</taxon>
        <taxon>Myomorpha</taxon>
        <taxon>Muroidea</taxon>
        <taxon>Cricetidae</taxon>
        <taxon>Arvicolinae</taxon>
        <taxon>Microtus</taxon>
    </lineage>
</organism>
<evidence type="ECO:0000313" key="1">
    <source>
        <dbReference type="EMBL" id="KAH0517639.1"/>
    </source>
</evidence>
<accession>A0A8J6GWL2</accession>
<comment type="caution">
    <text evidence="1">The sequence shown here is derived from an EMBL/GenBank/DDBJ whole genome shotgun (WGS) entry which is preliminary data.</text>
</comment>
<dbReference type="AlphaFoldDB" id="A0A8J6GWL2"/>
<dbReference type="GO" id="GO:0003924">
    <property type="term" value="F:GTPase activity"/>
    <property type="evidence" value="ECO:0007669"/>
    <property type="project" value="InterPro"/>
</dbReference>
<evidence type="ECO:0000313" key="2">
    <source>
        <dbReference type="Proteomes" id="UP000710432"/>
    </source>
</evidence>
<proteinExistence type="predicted"/>
<protein>
    <submittedName>
        <fullName evidence="1">Developmentally-regulated GTP-binding protein 1</fullName>
    </submittedName>
</protein>
<dbReference type="InterPro" id="IPR045001">
    <property type="entry name" value="DRG"/>
</dbReference>
<gene>
    <name evidence="1" type="ORF">LTLLF_119620</name>
</gene>
<dbReference type="PANTHER" id="PTHR43127">
    <property type="entry name" value="DEVELOPMENTALLY-REGULATED GTP-BINDING PROTEIN 2"/>
    <property type="match status" value="1"/>
</dbReference>
<sequence>MLEPHITSGTSVKIAAIEDKVFQTLLLMASVLSYEENSSLQVQTCHLVWIVLDVLKHLGHKKITENEPEGFGIRSTSKCPEVDLKKKDKGGIHLSAPVSGKAM</sequence>
<dbReference type="Proteomes" id="UP000710432">
    <property type="component" value="Unassembled WGS sequence"/>
</dbReference>